<dbReference type="AlphaFoldDB" id="A0A6G7XDE5"/>
<dbReference type="RefSeq" id="WP_166289048.1">
    <property type="nucleotide sequence ID" value="NZ_CP049863.1"/>
</dbReference>
<feature type="transmembrane region" description="Helical" evidence="1">
    <location>
        <begin position="39"/>
        <end position="58"/>
    </location>
</feature>
<evidence type="ECO:0000313" key="3">
    <source>
        <dbReference type="Proteomes" id="UP000502677"/>
    </source>
</evidence>
<feature type="transmembrane region" description="Helical" evidence="1">
    <location>
        <begin position="123"/>
        <end position="141"/>
    </location>
</feature>
<accession>A0A6G7XDE5</accession>
<feature type="transmembrane region" description="Helical" evidence="1">
    <location>
        <begin position="14"/>
        <end position="33"/>
    </location>
</feature>
<dbReference type="KEGG" id="lvi:G7068_03605"/>
<proteinExistence type="predicted"/>
<reference evidence="2 3" key="1">
    <citation type="submission" date="2020-03" db="EMBL/GenBank/DDBJ databases">
        <title>Leucobacter sp. nov., isolated from beetles.</title>
        <authorList>
            <person name="Hyun D.-W."/>
            <person name="Bae J.-W."/>
        </authorList>
    </citation>
    <scope>NUCLEOTIDE SEQUENCE [LARGE SCALE GENOMIC DNA]</scope>
    <source>
        <strain evidence="2 3">HDW9C</strain>
    </source>
</reference>
<evidence type="ECO:0000256" key="1">
    <source>
        <dbReference type="SAM" id="Phobius"/>
    </source>
</evidence>
<keyword evidence="1" id="KW-0812">Transmembrane</keyword>
<feature type="transmembrane region" description="Helical" evidence="1">
    <location>
        <begin position="65"/>
        <end position="83"/>
    </location>
</feature>
<name>A0A6G7XDE5_9MICO</name>
<keyword evidence="1" id="KW-0472">Membrane</keyword>
<dbReference type="EMBL" id="CP049863">
    <property type="protein sequence ID" value="QIK62398.1"/>
    <property type="molecule type" value="Genomic_DNA"/>
</dbReference>
<gene>
    <name evidence="2" type="ORF">G7068_03605</name>
</gene>
<dbReference type="Proteomes" id="UP000502677">
    <property type="component" value="Chromosome"/>
</dbReference>
<protein>
    <submittedName>
        <fullName evidence="2">Uncharacterized protein</fullName>
    </submittedName>
</protein>
<organism evidence="2 3">
    <name type="scientific">Leucobacter viscericola</name>
    <dbReference type="NCBI Taxonomy" id="2714935"/>
    <lineage>
        <taxon>Bacteria</taxon>
        <taxon>Bacillati</taxon>
        <taxon>Actinomycetota</taxon>
        <taxon>Actinomycetes</taxon>
        <taxon>Micrococcales</taxon>
        <taxon>Microbacteriaceae</taxon>
        <taxon>Leucobacter</taxon>
    </lineage>
</organism>
<evidence type="ECO:0000313" key="2">
    <source>
        <dbReference type="EMBL" id="QIK62398.1"/>
    </source>
</evidence>
<keyword evidence="3" id="KW-1185">Reference proteome</keyword>
<sequence>MSQATPQLSRAHRVARGGAGAAVATLLAAASHGLAGGTITWLAVIATGLVAMPLCTALAGRVGSLWRLSLAVVAAQFLYHWSFAGLGITGAGTTGVTPESAHASHLAALQAFTPSVTAASADATMWALHAVAALVTIGLVYRGERAFLALMGMLRQVFALPAVALVEISHRAFAVAERPLATRIGERLFAAVSHRGPPLCA</sequence>
<keyword evidence="1" id="KW-1133">Transmembrane helix</keyword>